<dbReference type="GeneID" id="3416499"/>
<sequence>MSRCSCWRIDVFRNSGKSSTVRTSVAVISFLGASRLGFGGVATLAGELIASVYAAASDLTAIPWSLKATCMSESIRQYSAAGRSKLVPTVAC</sequence>
<evidence type="ECO:0000313" key="4">
    <source>
        <dbReference type="Proteomes" id="UP000133219"/>
    </source>
</evidence>
<evidence type="ECO:0000313" key="1">
    <source>
        <dbReference type="EMBL" id="AEW87653.1"/>
    </source>
</evidence>
<dbReference type="EMBL" id="JN885137">
    <property type="protein sequence ID" value="AEW87823.1"/>
    <property type="molecule type" value="Genomic_DNA"/>
</dbReference>
<evidence type="ECO:0000313" key="2">
    <source>
        <dbReference type="EMBL" id="AEW87823.1"/>
    </source>
</evidence>
<dbReference type="Proteomes" id="UP000124292">
    <property type="component" value="Genome"/>
</dbReference>
<name>G9JMD6_9GAMA</name>
<dbReference type="KEGG" id="vg:3416499"/>
<dbReference type="RefSeq" id="YP_238431.1">
    <property type="nucleotide sequence ID" value="NC_007016.1"/>
</dbReference>
<organism evidence="1 4">
    <name type="scientific">Macaca fuscata rhadinovirus</name>
    <dbReference type="NCBI Taxonomy" id="272551"/>
    <lineage>
        <taxon>Viruses</taxon>
        <taxon>Duplodnaviria</taxon>
        <taxon>Heunggongvirae</taxon>
        <taxon>Peploviricota</taxon>
        <taxon>Herviviricetes</taxon>
        <taxon>Herpesvirales</taxon>
        <taxon>Orthoherpesviridae</taxon>
        <taxon>Gammaherpesvirinae</taxon>
        <taxon>Rhadinovirus</taxon>
        <taxon>Rhadinovirus macacinegamma11</taxon>
        <taxon>macacine gammaherpesvirus 11</taxon>
    </lineage>
</organism>
<accession>G9JMD6</accession>
<dbReference type="EMBL" id="JN885136">
    <property type="protein sequence ID" value="AEW87653.1"/>
    <property type="molecule type" value="Genomic_DNA"/>
</dbReference>
<protein>
    <submittedName>
        <fullName evidence="1">JM128</fullName>
    </submittedName>
</protein>
<evidence type="ECO:0000313" key="3">
    <source>
        <dbReference type="Proteomes" id="UP000124292"/>
    </source>
</evidence>
<proteinExistence type="predicted"/>
<dbReference type="Proteomes" id="UP000133219">
    <property type="component" value="Segment"/>
</dbReference>
<reference evidence="3 4" key="1">
    <citation type="journal article" date="2013" name="J. Virol.">
        <title>Genomic characterization of Japanese macaque rhadinovirus, a novel herpesvirus isolated from a nonhuman primate with a spontaneous inflammatory demyelinating disease.</title>
        <authorList>
            <person name="Estep R.D."/>
            <person name="Hansen S.G."/>
            <person name="Rogers K.S."/>
            <person name="Axthelm M.K."/>
            <person name="Wong S.W."/>
        </authorList>
    </citation>
    <scope>NUCLEOTIDE SEQUENCE [LARGE SCALE GENOMIC DNA]</scope>
    <source>
        <strain evidence="2">12E2</strain>
        <strain evidence="1">3A1</strain>
    </source>
</reference>
<gene>
    <name evidence="1" type="ORF">JM128</name>
</gene>